<sequence>MNEWLYIIGLLILLVVIMVGFRFLMMKMYKSGLNKEETKVKNYSDKVLLKRYKNLDKTRKNKFLAWYTMGFFFYKEYLQYLESLYQIYRQEVLSRGLMGQ</sequence>
<organism evidence="2 3">
    <name type="scientific">Candidatus Enterococcus willemsii</name>
    <dbReference type="NCBI Taxonomy" id="1857215"/>
    <lineage>
        <taxon>Bacteria</taxon>
        <taxon>Bacillati</taxon>
        <taxon>Bacillota</taxon>
        <taxon>Bacilli</taxon>
        <taxon>Lactobacillales</taxon>
        <taxon>Enterococcaceae</taxon>
        <taxon>Enterococcus</taxon>
    </lineage>
</organism>
<dbReference type="RefSeq" id="WP_161902711.1">
    <property type="nucleotide sequence ID" value="NZ_MAEL01000049.1"/>
</dbReference>
<feature type="transmembrane region" description="Helical" evidence="1">
    <location>
        <begin position="6"/>
        <end position="25"/>
    </location>
</feature>
<dbReference type="EMBL" id="MAEL01000049">
    <property type="protein sequence ID" value="KAF1302538.1"/>
    <property type="molecule type" value="Genomic_DNA"/>
</dbReference>
<proteinExistence type="predicted"/>
<keyword evidence="1" id="KW-1133">Transmembrane helix</keyword>
<keyword evidence="1" id="KW-0472">Membrane</keyword>
<comment type="caution">
    <text evidence="2">The sequence shown here is derived from an EMBL/GenBank/DDBJ whole genome shotgun (WGS) entry which is preliminary data.</text>
</comment>
<evidence type="ECO:0000256" key="1">
    <source>
        <dbReference type="SAM" id="Phobius"/>
    </source>
</evidence>
<evidence type="ECO:0000313" key="2">
    <source>
        <dbReference type="EMBL" id="KAF1302538.1"/>
    </source>
</evidence>
<evidence type="ECO:0000313" key="3">
    <source>
        <dbReference type="Proteomes" id="UP000782705"/>
    </source>
</evidence>
<name>A0ABQ6YXQ5_9ENTE</name>
<gene>
    <name evidence="2" type="ORF">BAU17_02280</name>
</gene>
<keyword evidence="1" id="KW-0812">Transmembrane</keyword>
<dbReference type="Proteomes" id="UP000782705">
    <property type="component" value="Unassembled WGS sequence"/>
</dbReference>
<reference evidence="2 3" key="1">
    <citation type="submission" date="2016-06" db="EMBL/GenBank/DDBJ databases">
        <title>Four novel species of enterococci isolated from chicken manure.</title>
        <authorList>
            <person name="Van Tyne D."/>
        </authorList>
    </citation>
    <scope>NUCLEOTIDE SEQUENCE [LARGE SCALE GENOMIC DNA]</scope>
    <source>
        <strain evidence="2 3">CU12B</strain>
    </source>
</reference>
<accession>A0ABQ6YXQ5</accession>
<keyword evidence="3" id="KW-1185">Reference proteome</keyword>
<protein>
    <submittedName>
        <fullName evidence="2">Uncharacterized protein</fullName>
    </submittedName>
</protein>